<comment type="caution">
    <text evidence="1">The sequence shown here is derived from an EMBL/GenBank/DDBJ whole genome shotgun (WGS) entry which is preliminary data.</text>
</comment>
<gene>
    <name evidence="1" type="ORF">CC99x_02345</name>
</gene>
<accession>A0A0Q9Y9U4</accession>
<proteinExistence type="predicted"/>
<evidence type="ECO:0000313" key="1">
    <source>
        <dbReference type="EMBL" id="KRG17484.1"/>
    </source>
</evidence>
<dbReference type="AlphaFoldDB" id="A0A0Q9Y9U4"/>
<organism evidence="1">
    <name type="scientific">Candidatus Berkiella cookevillensis</name>
    <dbReference type="NCBI Taxonomy" id="437022"/>
    <lineage>
        <taxon>Bacteria</taxon>
        <taxon>Pseudomonadati</taxon>
        <taxon>Pseudomonadota</taxon>
        <taxon>Gammaproteobacteria</taxon>
        <taxon>Candidatus Berkiellales</taxon>
        <taxon>Candidatus Berkiellaceae</taxon>
        <taxon>Candidatus Berkiella</taxon>
    </lineage>
</organism>
<protein>
    <submittedName>
        <fullName evidence="1">Uncharacterized protein</fullName>
    </submittedName>
</protein>
<sequence length="124" mass="14168">MTHILILPLSLLVKTNPMATVAAFRGLGIGLHSMIWNWRKTIQCIEKYKSGLLHNDQFIAQLKVIYPKLSLVAEPAIWEALTCPPFSGHRTTQLIRLFLHYQVFDSPALSANGYDYRTLRCNQK</sequence>
<name>A0A0Q9Y9U4_9GAMM</name>
<reference evidence="1" key="1">
    <citation type="submission" date="2015-09" db="EMBL/GenBank/DDBJ databases">
        <title>Draft Genome Sequences of Two Novel Amoeba-resistant Intranuclear Bacteria, Candidatus Berkiella cookevillensis and Candidatus Berkiella aquae.</title>
        <authorList>
            <person name="Mehari Y.T."/>
            <person name="Arivett B.A."/>
            <person name="Farone A.L."/>
            <person name="Gunderson J.H."/>
            <person name="Farone M.B."/>
        </authorList>
    </citation>
    <scope>NUCLEOTIDE SEQUENCE [LARGE SCALE GENOMIC DNA]</scope>
    <source>
        <strain evidence="1">CC99</strain>
    </source>
</reference>
<dbReference type="EMBL" id="LKHV01000016">
    <property type="protein sequence ID" value="KRG17484.1"/>
    <property type="molecule type" value="Genomic_DNA"/>
</dbReference>